<name>A0A0Q3KAL9_BRADI</name>
<evidence type="ECO:0000313" key="3">
    <source>
        <dbReference type="EnsemblPlants" id="KQK21460"/>
    </source>
</evidence>
<keyword evidence="4" id="KW-1185">Reference proteome</keyword>
<reference evidence="2 3" key="1">
    <citation type="journal article" date="2010" name="Nature">
        <title>Genome sequencing and analysis of the model grass Brachypodium distachyon.</title>
        <authorList>
            <consortium name="International Brachypodium Initiative"/>
        </authorList>
    </citation>
    <scope>NUCLEOTIDE SEQUENCE [LARGE SCALE GENOMIC DNA]</scope>
    <source>
        <strain evidence="2 3">Bd21</strain>
    </source>
</reference>
<proteinExistence type="predicted"/>
<feature type="region of interest" description="Disordered" evidence="1">
    <location>
        <begin position="1"/>
        <end position="26"/>
    </location>
</feature>
<dbReference type="InParanoid" id="A0A0Q3KAL9"/>
<evidence type="ECO:0000313" key="2">
    <source>
        <dbReference type="EMBL" id="KQK21460.1"/>
    </source>
</evidence>
<evidence type="ECO:0000256" key="1">
    <source>
        <dbReference type="SAM" id="MobiDB-lite"/>
    </source>
</evidence>
<gene>
    <name evidence="2" type="ORF">BRADI_1g60875v3</name>
</gene>
<protein>
    <submittedName>
        <fullName evidence="2 3">Uncharacterized protein</fullName>
    </submittedName>
</protein>
<sequence length="71" mass="7771">MFYRTAAVDPSDLHSPPQPESNSRKFWRKNPGVTVAAAGHGRSQSLSLTSSRANVGLQCAWGIWLGFWPVS</sequence>
<dbReference type="Proteomes" id="UP000008810">
    <property type="component" value="Chromosome 1"/>
</dbReference>
<dbReference type="Gramene" id="KQK21460">
    <property type="protein sequence ID" value="KQK21460"/>
    <property type="gene ID" value="BRADI_1g60875v3"/>
</dbReference>
<reference evidence="2" key="2">
    <citation type="submission" date="2017-06" db="EMBL/GenBank/DDBJ databases">
        <title>WGS assembly of Brachypodium distachyon.</title>
        <authorList>
            <consortium name="The International Brachypodium Initiative"/>
            <person name="Lucas S."/>
            <person name="Harmon-Smith M."/>
            <person name="Lail K."/>
            <person name="Tice H."/>
            <person name="Grimwood J."/>
            <person name="Bruce D."/>
            <person name="Barry K."/>
            <person name="Shu S."/>
            <person name="Lindquist E."/>
            <person name="Wang M."/>
            <person name="Pitluck S."/>
            <person name="Vogel J.P."/>
            <person name="Garvin D.F."/>
            <person name="Mockler T.C."/>
            <person name="Schmutz J."/>
            <person name="Rokhsar D."/>
            <person name="Bevan M.W."/>
        </authorList>
    </citation>
    <scope>NUCLEOTIDE SEQUENCE</scope>
    <source>
        <strain evidence="2">Bd21</strain>
    </source>
</reference>
<organism evidence="2">
    <name type="scientific">Brachypodium distachyon</name>
    <name type="common">Purple false brome</name>
    <name type="synonym">Trachynia distachya</name>
    <dbReference type="NCBI Taxonomy" id="15368"/>
    <lineage>
        <taxon>Eukaryota</taxon>
        <taxon>Viridiplantae</taxon>
        <taxon>Streptophyta</taxon>
        <taxon>Embryophyta</taxon>
        <taxon>Tracheophyta</taxon>
        <taxon>Spermatophyta</taxon>
        <taxon>Magnoliopsida</taxon>
        <taxon>Liliopsida</taxon>
        <taxon>Poales</taxon>
        <taxon>Poaceae</taxon>
        <taxon>BOP clade</taxon>
        <taxon>Pooideae</taxon>
        <taxon>Stipodae</taxon>
        <taxon>Brachypodieae</taxon>
        <taxon>Brachypodium</taxon>
    </lineage>
</organism>
<dbReference type="EnsemblPlants" id="KQK21460">
    <property type="protein sequence ID" value="KQK21460"/>
    <property type="gene ID" value="BRADI_1g60875v3"/>
</dbReference>
<accession>A0A0Q3KAL9</accession>
<dbReference type="AlphaFoldDB" id="A0A0Q3KAL9"/>
<dbReference type="EMBL" id="CM000880">
    <property type="protein sequence ID" value="KQK21460.1"/>
    <property type="molecule type" value="Genomic_DNA"/>
</dbReference>
<reference evidence="3" key="3">
    <citation type="submission" date="2018-08" db="UniProtKB">
        <authorList>
            <consortium name="EnsemblPlants"/>
        </authorList>
    </citation>
    <scope>IDENTIFICATION</scope>
    <source>
        <strain evidence="3">cv. Bd21</strain>
    </source>
</reference>
<evidence type="ECO:0000313" key="4">
    <source>
        <dbReference type="Proteomes" id="UP000008810"/>
    </source>
</evidence>